<dbReference type="InterPro" id="IPR036388">
    <property type="entry name" value="WH-like_DNA-bd_sf"/>
</dbReference>
<dbReference type="InterPro" id="IPR008920">
    <property type="entry name" value="TF_FadR/GntR_C"/>
</dbReference>
<evidence type="ECO:0000256" key="2">
    <source>
        <dbReference type="ARBA" id="ARBA00023125"/>
    </source>
</evidence>
<dbReference type="GO" id="GO:0003677">
    <property type="term" value="F:DNA binding"/>
    <property type="evidence" value="ECO:0007669"/>
    <property type="project" value="UniProtKB-KW"/>
</dbReference>
<organism evidence="5 6">
    <name type="scientific">Tepidicaulis marinus</name>
    <dbReference type="NCBI Taxonomy" id="1333998"/>
    <lineage>
        <taxon>Bacteria</taxon>
        <taxon>Pseudomonadati</taxon>
        <taxon>Pseudomonadota</taxon>
        <taxon>Alphaproteobacteria</taxon>
        <taxon>Hyphomicrobiales</taxon>
        <taxon>Parvibaculaceae</taxon>
        <taxon>Tepidicaulis</taxon>
    </lineage>
</organism>
<dbReference type="PANTHER" id="PTHR43537">
    <property type="entry name" value="TRANSCRIPTIONAL REGULATOR, GNTR FAMILY"/>
    <property type="match status" value="1"/>
</dbReference>
<dbReference type="CDD" id="cd07377">
    <property type="entry name" value="WHTH_GntR"/>
    <property type="match status" value="1"/>
</dbReference>
<dbReference type="Pfam" id="PF07729">
    <property type="entry name" value="FCD"/>
    <property type="match status" value="1"/>
</dbReference>
<keyword evidence="6" id="KW-1185">Reference proteome</keyword>
<dbReference type="GO" id="GO:0003700">
    <property type="term" value="F:DNA-binding transcription factor activity"/>
    <property type="evidence" value="ECO:0007669"/>
    <property type="project" value="InterPro"/>
</dbReference>
<dbReference type="SUPFAM" id="SSF48008">
    <property type="entry name" value="GntR ligand-binding domain-like"/>
    <property type="match status" value="1"/>
</dbReference>
<dbReference type="InterPro" id="IPR000524">
    <property type="entry name" value="Tscrpt_reg_HTH_GntR"/>
</dbReference>
<dbReference type="EMBL" id="BBIO01000017">
    <property type="protein sequence ID" value="GAK46278.1"/>
    <property type="molecule type" value="Genomic_DNA"/>
</dbReference>
<evidence type="ECO:0000256" key="3">
    <source>
        <dbReference type="ARBA" id="ARBA00023163"/>
    </source>
</evidence>
<evidence type="ECO:0000259" key="4">
    <source>
        <dbReference type="PROSITE" id="PS50949"/>
    </source>
</evidence>
<dbReference type="Pfam" id="PF00392">
    <property type="entry name" value="GntR"/>
    <property type="match status" value="1"/>
</dbReference>
<reference evidence="5 6" key="1">
    <citation type="submission" date="2014-07" db="EMBL/GenBank/DDBJ databases">
        <title>Tepidicaulis marinum gen. nov., sp. nov., a novel marine bacterium denitrifying nitrate to nitrous oxide strictly under microaerobic conditions.</title>
        <authorList>
            <person name="Takeuchi M."/>
            <person name="Yamagishi T."/>
            <person name="Kamagata Y."/>
            <person name="Oshima K."/>
            <person name="Hattori M."/>
            <person name="Katayama T."/>
            <person name="Hanada S."/>
            <person name="Tamaki H."/>
            <person name="Marumo K."/>
            <person name="Maeda H."/>
            <person name="Nedachi M."/>
            <person name="Iwasaki W."/>
            <person name="Suwa Y."/>
            <person name="Sakata S."/>
        </authorList>
    </citation>
    <scope>NUCLEOTIDE SEQUENCE [LARGE SCALE GENOMIC DNA]</scope>
    <source>
        <strain evidence="5 6">MA2</strain>
    </source>
</reference>
<dbReference type="InterPro" id="IPR011711">
    <property type="entry name" value="GntR_C"/>
</dbReference>
<dbReference type="STRING" id="1333998.M2A_2777"/>
<keyword evidence="3" id="KW-0804">Transcription</keyword>
<dbReference type="PRINTS" id="PR00035">
    <property type="entry name" value="HTHGNTR"/>
</dbReference>
<dbReference type="PANTHER" id="PTHR43537:SF5">
    <property type="entry name" value="UXU OPERON TRANSCRIPTIONAL REGULATOR"/>
    <property type="match status" value="1"/>
</dbReference>
<dbReference type="SMART" id="SM00345">
    <property type="entry name" value="HTH_GNTR"/>
    <property type="match status" value="1"/>
</dbReference>
<feature type="domain" description="HTH gntR-type" evidence="4">
    <location>
        <begin position="18"/>
        <end position="88"/>
    </location>
</feature>
<evidence type="ECO:0000256" key="1">
    <source>
        <dbReference type="ARBA" id="ARBA00023015"/>
    </source>
</evidence>
<evidence type="ECO:0000313" key="6">
    <source>
        <dbReference type="Proteomes" id="UP000028702"/>
    </source>
</evidence>
<protein>
    <submittedName>
        <fullName evidence="5">Transcriptional regulators</fullName>
    </submittedName>
</protein>
<gene>
    <name evidence="5" type="ORF">M2A_2777</name>
</gene>
<dbReference type="Proteomes" id="UP000028702">
    <property type="component" value="Unassembled WGS sequence"/>
</dbReference>
<keyword evidence="2" id="KW-0238">DNA-binding</keyword>
<accession>A0A081BE10</accession>
<dbReference type="InterPro" id="IPR036390">
    <property type="entry name" value="WH_DNA-bd_sf"/>
</dbReference>
<dbReference type="SMART" id="SM00895">
    <property type="entry name" value="FCD"/>
    <property type="match status" value="1"/>
</dbReference>
<dbReference type="AlphaFoldDB" id="A0A081BE10"/>
<dbReference type="eggNOG" id="COG2186">
    <property type="taxonomic scope" value="Bacteria"/>
</dbReference>
<keyword evidence="1" id="KW-0805">Transcription regulation</keyword>
<proteinExistence type="predicted"/>
<name>A0A081BE10_9HYPH</name>
<dbReference type="PROSITE" id="PS50949">
    <property type="entry name" value="HTH_GNTR"/>
    <property type="match status" value="1"/>
</dbReference>
<comment type="caution">
    <text evidence="5">The sequence shown here is derived from an EMBL/GenBank/DDBJ whole genome shotgun (WGS) entry which is preliminary data.</text>
</comment>
<sequence>MKAILSGSRVSRFPKGSGKRALTVARQIVDDIEQQGAEVGDRLPPEQEMLLRYGVARATLREALRFLELQGIIFLRPGPGGGPVVQEPRPKDFASTMALLLQFLGTTFRSLIEVRQAVGPTMAALAAERASDEDIDKLNTSLATLKTLSVSCDSYAEENRRFHDVLAWASGNPLIGFLISSLHNITNASEVGITYTEGERDYQIKAYGRLLKAIEDRNPDLAFTEMSRFISRSDKYLEARHPDIMSKIVRWQDADDLSVSRVPRRKR</sequence>
<dbReference type="Gene3D" id="1.20.120.530">
    <property type="entry name" value="GntR ligand-binding domain-like"/>
    <property type="match status" value="1"/>
</dbReference>
<evidence type="ECO:0000313" key="5">
    <source>
        <dbReference type="EMBL" id="GAK46278.1"/>
    </source>
</evidence>
<dbReference type="SUPFAM" id="SSF46785">
    <property type="entry name" value="Winged helix' DNA-binding domain"/>
    <property type="match status" value="1"/>
</dbReference>
<dbReference type="Gene3D" id="1.10.10.10">
    <property type="entry name" value="Winged helix-like DNA-binding domain superfamily/Winged helix DNA-binding domain"/>
    <property type="match status" value="1"/>
</dbReference>